<feature type="region of interest" description="Disordered" evidence="1">
    <location>
        <begin position="18"/>
        <end position="67"/>
    </location>
</feature>
<feature type="compositionally biased region" description="Low complexity" evidence="1">
    <location>
        <begin position="36"/>
        <end position="67"/>
    </location>
</feature>
<sequence>MRSVLALLALGLSSLVAAKDGNGHGKDDSGNDAYYGSTSSTSSAASSTETGTTVSGAASSSNTTSSATKGTVCETYMCITGVVNGSTTTYTMQSTGKANLGWMAM</sequence>
<gene>
    <name evidence="3" type="primary">I1RF25</name>
</gene>
<feature type="signal peptide" evidence="2">
    <location>
        <begin position="1"/>
        <end position="18"/>
    </location>
</feature>
<protein>
    <submittedName>
        <fullName evidence="3">C3H1-type domain-containing protein</fullName>
    </submittedName>
</protein>
<accession>A0A5K1K7H4</accession>
<dbReference type="AlphaFoldDB" id="A0A5K1K7H4"/>
<reference evidence="3" key="1">
    <citation type="submission" date="2019-10" db="EMBL/GenBank/DDBJ databases">
        <authorList>
            <person name="Nor Muhammad N."/>
        </authorList>
    </citation>
    <scope>NUCLEOTIDE SEQUENCE</scope>
</reference>
<name>A0A5K1K7H4_9APHY</name>
<proteinExistence type="predicted"/>
<organism evidence="3">
    <name type="scientific">Ganoderma boninense</name>
    <dbReference type="NCBI Taxonomy" id="34458"/>
    <lineage>
        <taxon>Eukaryota</taxon>
        <taxon>Fungi</taxon>
        <taxon>Dikarya</taxon>
        <taxon>Basidiomycota</taxon>
        <taxon>Agaricomycotina</taxon>
        <taxon>Agaricomycetes</taxon>
        <taxon>Polyporales</taxon>
        <taxon>Polyporaceae</taxon>
        <taxon>Ganoderma</taxon>
    </lineage>
</organism>
<feature type="chain" id="PRO_5023817538" evidence="2">
    <location>
        <begin position="19"/>
        <end position="105"/>
    </location>
</feature>
<evidence type="ECO:0000256" key="1">
    <source>
        <dbReference type="SAM" id="MobiDB-lite"/>
    </source>
</evidence>
<evidence type="ECO:0000313" key="3">
    <source>
        <dbReference type="EMBL" id="VWP02496.1"/>
    </source>
</evidence>
<keyword evidence="2" id="KW-0732">Signal</keyword>
<dbReference type="EMBL" id="LR730262">
    <property type="protein sequence ID" value="VWP02496.1"/>
    <property type="molecule type" value="Genomic_DNA"/>
</dbReference>
<evidence type="ECO:0000256" key="2">
    <source>
        <dbReference type="SAM" id="SignalP"/>
    </source>
</evidence>